<dbReference type="PROSITE" id="PS50851">
    <property type="entry name" value="CHEW"/>
    <property type="match status" value="1"/>
</dbReference>
<comment type="function">
    <text evidence="11">Involved in the transmission of sensory signals from the chemoreceptors to the flagellar motors. CheA is autophosphorylated; it can transfer its phosphate group to either CheB or CheY.</text>
</comment>
<sequence length="680" mass="72647">MNTQDPVAAFRVEAGDLLDQIEQGLLDLGHRLEDRALIDEVFRGLHTLKGSGAMFGFDALAEFTHHCETAFDRVRKGLAPATQELVAVILSARDHMRALIEGDGAGLESAGAAILAQLQAAIDAAGGAEAAPVAAPASSGSAGPATAARGWRLFFRLPAEAMANGTNPLMLLDELRDLGACRITARTDTIPALADLVPTECHIGWDIELRGDISRDDIDDVFIFVMDDMELTVEPLEAEPSEDVGQALQSSDTMSDIPATVPEGPAVATSAKPGPATGPASAAKSGESVRVPAERLDELMDRVGELVIVQSRLSQLASGHGSAVGNELALRSISEEIERLAGELRDTMMVLRMVPVASLFSRFRRLVHDLARETGKTITLSTEGETTEVDKTMIERLADPMVHLIRNACDHGLETPEDRRAAGKPEAGQVHLSAHQAGGEVLITIRDDGRGIDRERVRAKAEAQGLIQPGQPISDHDLLQMIFHPGFSTAAQVTNLSGRGVGMDVVKRTIESLRGAIDITSAPGEGSTVVLRIPLTLAIIDGLLVRVGEGRYVIPLGAVEECLELSLEEDLRSRGRSFITLRDRLVPFLRLREIFETGTRPDPHQKIVVIATGSERVGLVVDQIIGSHQTVIKSMSPLHRDVATFAGATILGDGGVALILDVAQLVMLGQNQEERLRAAG</sequence>
<evidence type="ECO:0000256" key="4">
    <source>
        <dbReference type="ARBA" id="ARBA00022500"/>
    </source>
</evidence>
<evidence type="ECO:0000256" key="8">
    <source>
        <dbReference type="ARBA" id="ARBA00022777"/>
    </source>
</evidence>
<dbReference type="GO" id="GO:0005737">
    <property type="term" value="C:cytoplasm"/>
    <property type="evidence" value="ECO:0007669"/>
    <property type="project" value="InterPro"/>
</dbReference>
<dbReference type="InterPro" id="IPR002545">
    <property type="entry name" value="CheW-lke_dom"/>
</dbReference>
<evidence type="ECO:0000313" key="19">
    <source>
        <dbReference type="Proteomes" id="UP000249082"/>
    </source>
</evidence>
<keyword evidence="6" id="KW-0808">Transferase</keyword>
<evidence type="ECO:0000256" key="1">
    <source>
        <dbReference type="ARBA" id="ARBA00000085"/>
    </source>
</evidence>
<dbReference type="InterPro" id="IPR051315">
    <property type="entry name" value="Bact_Chemotaxis_CheA"/>
</dbReference>
<dbReference type="InterPro" id="IPR037006">
    <property type="entry name" value="CheA-like_homodim_sf"/>
</dbReference>
<evidence type="ECO:0000256" key="6">
    <source>
        <dbReference type="ARBA" id="ARBA00022679"/>
    </source>
</evidence>
<organism evidence="18 19">
    <name type="scientific">Novosphingobium pentaromativorans</name>
    <dbReference type="NCBI Taxonomy" id="205844"/>
    <lineage>
        <taxon>Bacteria</taxon>
        <taxon>Pseudomonadati</taxon>
        <taxon>Pseudomonadota</taxon>
        <taxon>Alphaproteobacteria</taxon>
        <taxon>Sphingomonadales</taxon>
        <taxon>Sphingomonadaceae</taxon>
        <taxon>Novosphingobium</taxon>
    </lineage>
</organism>
<dbReference type="InterPro" id="IPR008207">
    <property type="entry name" value="Sig_transdc_His_kin_Hpt_dom"/>
</dbReference>
<evidence type="ECO:0000256" key="3">
    <source>
        <dbReference type="ARBA" id="ARBA00021495"/>
    </source>
</evidence>
<evidence type="ECO:0000256" key="13">
    <source>
        <dbReference type="SAM" id="MobiDB-lite"/>
    </source>
</evidence>
<dbReference type="Gene3D" id="1.20.120.160">
    <property type="entry name" value="HPT domain"/>
    <property type="match status" value="1"/>
</dbReference>
<name>A0A2W5QZ44_9SPHN</name>
<evidence type="ECO:0000256" key="10">
    <source>
        <dbReference type="ARBA" id="ARBA00023012"/>
    </source>
</evidence>
<dbReference type="Gene3D" id="1.10.287.560">
    <property type="entry name" value="Histidine kinase CheA-like, homodimeric domain"/>
    <property type="match status" value="1"/>
</dbReference>
<dbReference type="PROSITE" id="PS50894">
    <property type="entry name" value="HPT"/>
    <property type="match status" value="1"/>
</dbReference>
<feature type="modified residue" description="Phosphohistidine" evidence="12">
    <location>
        <position position="46"/>
    </location>
</feature>
<evidence type="ECO:0000259" key="16">
    <source>
        <dbReference type="PROSITE" id="PS50894"/>
    </source>
</evidence>
<evidence type="ECO:0000259" key="14">
    <source>
        <dbReference type="PROSITE" id="PS50109"/>
    </source>
</evidence>
<dbReference type="SUPFAM" id="SSF47226">
    <property type="entry name" value="Histidine-containing phosphotransfer domain, HPT domain"/>
    <property type="match status" value="1"/>
</dbReference>
<dbReference type="PROSITE" id="PS50109">
    <property type="entry name" value="HIS_KIN"/>
    <property type="match status" value="1"/>
</dbReference>
<dbReference type="SUPFAM" id="SSF50341">
    <property type="entry name" value="CheW-like"/>
    <property type="match status" value="1"/>
</dbReference>
<dbReference type="SMART" id="SM01231">
    <property type="entry name" value="H-kinase_dim"/>
    <property type="match status" value="1"/>
</dbReference>
<protein>
    <recommendedName>
        <fullName evidence="3">Chemotaxis protein CheA</fullName>
        <ecNumber evidence="2">2.7.13.3</ecNumber>
    </recommendedName>
</protein>
<evidence type="ECO:0000313" key="18">
    <source>
        <dbReference type="EMBL" id="PZQ56620.1"/>
    </source>
</evidence>
<dbReference type="GO" id="GO:0005524">
    <property type="term" value="F:ATP binding"/>
    <property type="evidence" value="ECO:0007669"/>
    <property type="project" value="UniProtKB-KW"/>
</dbReference>
<reference evidence="18 19" key="1">
    <citation type="submission" date="2017-08" db="EMBL/GenBank/DDBJ databases">
        <title>Infants hospitalized years apart are colonized by the same room-sourced microbial strains.</title>
        <authorList>
            <person name="Brooks B."/>
            <person name="Olm M.R."/>
            <person name="Firek B.A."/>
            <person name="Baker R."/>
            <person name="Thomas B.C."/>
            <person name="Morowitz M.J."/>
            <person name="Banfield J.F."/>
        </authorList>
    </citation>
    <scope>NUCLEOTIDE SEQUENCE [LARGE SCALE GENOMIC DNA]</scope>
    <source>
        <strain evidence="18">S2_005_002_R2_33</strain>
    </source>
</reference>
<feature type="domain" description="Histidine kinase" evidence="14">
    <location>
        <begin position="333"/>
        <end position="537"/>
    </location>
</feature>
<dbReference type="SMART" id="SM00387">
    <property type="entry name" value="HATPase_c"/>
    <property type="match status" value="1"/>
</dbReference>
<dbReference type="InterPro" id="IPR004105">
    <property type="entry name" value="CheA-like_dim"/>
</dbReference>
<dbReference type="GO" id="GO:0003676">
    <property type="term" value="F:nucleic acid binding"/>
    <property type="evidence" value="ECO:0007669"/>
    <property type="project" value="UniProtKB-UniRule"/>
</dbReference>
<dbReference type="PROSITE" id="PS51061">
    <property type="entry name" value="R3H"/>
    <property type="match status" value="1"/>
</dbReference>
<dbReference type="GO" id="GO:0000155">
    <property type="term" value="F:phosphorelay sensor kinase activity"/>
    <property type="evidence" value="ECO:0007669"/>
    <property type="project" value="InterPro"/>
</dbReference>
<dbReference type="SUPFAM" id="SSF55874">
    <property type="entry name" value="ATPase domain of HSP90 chaperone/DNA topoisomerase II/histidine kinase"/>
    <property type="match status" value="1"/>
</dbReference>
<evidence type="ECO:0000256" key="2">
    <source>
        <dbReference type="ARBA" id="ARBA00012438"/>
    </source>
</evidence>
<evidence type="ECO:0000259" key="17">
    <source>
        <dbReference type="PROSITE" id="PS51061"/>
    </source>
</evidence>
<dbReference type="InterPro" id="IPR001374">
    <property type="entry name" value="R3H_dom"/>
</dbReference>
<dbReference type="SUPFAM" id="SSF47384">
    <property type="entry name" value="Homodimeric domain of signal transducing histidine kinase"/>
    <property type="match status" value="1"/>
</dbReference>
<dbReference type="CDD" id="cd16916">
    <property type="entry name" value="HATPase_CheA-like"/>
    <property type="match status" value="1"/>
</dbReference>
<dbReference type="InterPro" id="IPR036061">
    <property type="entry name" value="CheW-like_dom_sf"/>
</dbReference>
<dbReference type="CDD" id="cd00731">
    <property type="entry name" value="CheA_reg"/>
    <property type="match status" value="1"/>
</dbReference>
<evidence type="ECO:0000256" key="12">
    <source>
        <dbReference type="PROSITE-ProRule" id="PRU00110"/>
    </source>
</evidence>
<dbReference type="EC" id="2.7.13.3" evidence="2"/>
<feature type="region of interest" description="Disordered" evidence="13">
    <location>
        <begin position="238"/>
        <end position="289"/>
    </location>
</feature>
<dbReference type="Pfam" id="PF02518">
    <property type="entry name" value="HATPase_c"/>
    <property type="match status" value="1"/>
</dbReference>
<keyword evidence="10" id="KW-0902">Two-component regulatory system</keyword>
<dbReference type="PANTHER" id="PTHR43395">
    <property type="entry name" value="SENSOR HISTIDINE KINASE CHEA"/>
    <property type="match status" value="1"/>
</dbReference>
<dbReference type="Gene3D" id="2.30.30.40">
    <property type="entry name" value="SH3 Domains"/>
    <property type="match status" value="1"/>
</dbReference>
<dbReference type="Gene3D" id="3.30.565.10">
    <property type="entry name" value="Histidine kinase-like ATPase, C-terminal domain"/>
    <property type="match status" value="1"/>
</dbReference>
<dbReference type="FunFam" id="3.30.565.10:FF:000016">
    <property type="entry name" value="Chemotaxis protein CheA, putative"/>
    <property type="match status" value="1"/>
</dbReference>
<feature type="domain" description="HPt" evidence="16">
    <location>
        <begin position="1"/>
        <end position="103"/>
    </location>
</feature>
<comment type="catalytic activity">
    <reaction evidence="1">
        <text>ATP + protein L-histidine = ADP + protein N-phospho-L-histidine.</text>
        <dbReference type="EC" id="2.7.13.3"/>
    </reaction>
</comment>
<proteinExistence type="predicted"/>
<feature type="domain" description="CheW-like" evidence="15">
    <location>
        <begin position="539"/>
        <end position="671"/>
    </location>
</feature>
<evidence type="ECO:0000256" key="7">
    <source>
        <dbReference type="ARBA" id="ARBA00022741"/>
    </source>
</evidence>
<evidence type="ECO:0000259" key="15">
    <source>
        <dbReference type="PROSITE" id="PS50851"/>
    </source>
</evidence>
<keyword evidence="8" id="KW-0418">Kinase</keyword>
<keyword evidence="5 12" id="KW-0597">Phosphoprotein</keyword>
<accession>A0A2W5QZ44</accession>
<dbReference type="EMBL" id="QFPX01000003">
    <property type="protein sequence ID" value="PZQ56620.1"/>
    <property type="molecule type" value="Genomic_DNA"/>
</dbReference>
<dbReference type="InterPro" id="IPR036097">
    <property type="entry name" value="HisK_dim/P_sf"/>
</dbReference>
<dbReference type="PANTHER" id="PTHR43395:SF10">
    <property type="entry name" value="CHEMOTAXIS PROTEIN CHEA"/>
    <property type="match status" value="1"/>
</dbReference>
<dbReference type="Pfam" id="PF02895">
    <property type="entry name" value="H-kinase_dim"/>
    <property type="match status" value="1"/>
</dbReference>
<dbReference type="InterPro" id="IPR036890">
    <property type="entry name" value="HATPase_C_sf"/>
</dbReference>
<dbReference type="InterPro" id="IPR003594">
    <property type="entry name" value="HATPase_dom"/>
</dbReference>
<feature type="domain" description="R3H" evidence="17">
    <location>
        <begin position="327"/>
        <end position="399"/>
    </location>
</feature>
<dbReference type="Pfam" id="PF01584">
    <property type="entry name" value="CheW"/>
    <property type="match status" value="1"/>
</dbReference>
<dbReference type="Pfam" id="PF01627">
    <property type="entry name" value="Hpt"/>
    <property type="match status" value="1"/>
</dbReference>
<dbReference type="PRINTS" id="PR00344">
    <property type="entry name" value="BCTRLSENSOR"/>
</dbReference>
<dbReference type="SMART" id="SM00260">
    <property type="entry name" value="CheW"/>
    <property type="match status" value="1"/>
</dbReference>
<gene>
    <name evidence="18" type="ORF">DI555_04520</name>
</gene>
<evidence type="ECO:0000256" key="9">
    <source>
        <dbReference type="ARBA" id="ARBA00022840"/>
    </source>
</evidence>
<dbReference type="InterPro" id="IPR004358">
    <property type="entry name" value="Sig_transdc_His_kin-like_C"/>
</dbReference>
<evidence type="ECO:0000256" key="5">
    <source>
        <dbReference type="ARBA" id="ARBA00022553"/>
    </source>
</evidence>
<evidence type="ECO:0000256" key="11">
    <source>
        <dbReference type="ARBA" id="ARBA00035100"/>
    </source>
</evidence>
<dbReference type="CDD" id="cd00088">
    <property type="entry name" value="HPT"/>
    <property type="match status" value="1"/>
</dbReference>
<dbReference type="InterPro" id="IPR005467">
    <property type="entry name" value="His_kinase_dom"/>
</dbReference>
<keyword evidence="9" id="KW-0067">ATP-binding</keyword>
<dbReference type="InterPro" id="IPR036641">
    <property type="entry name" value="HPT_dom_sf"/>
</dbReference>
<dbReference type="SMART" id="SM00073">
    <property type="entry name" value="HPT"/>
    <property type="match status" value="1"/>
</dbReference>
<keyword evidence="4" id="KW-0145">Chemotaxis</keyword>
<dbReference type="Proteomes" id="UP000249082">
    <property type="component" value="Unassembled WGS sequence"/>
</dbReference>
<dbReference type="AlphaFoldDB" id="A0A2W5QZ44"/>
<keyword evidence="7" id="KW-0547">Nucleotide-binding</keyword>
<comment type="caution">
    <text evidence="18">The sequence shown here is derived from an EMBL/GenBank/DDBJ whole genome shotgun (WGS) entry which is preliminary data.</text>
</comment>
<dbReference type="GO" id="GO:0006935">
    <property type="term" value="P:chemotaxis"/>
    <property type="evidence" value="ECO:0007669"/>
    <property type="project" value="UniProtKB-KW"/>
</dbReference>